<evidence type="ECO:0000313" key="12">
    <source>
        <dbReference type="Proteomes" id="UP000694680"/>
    </source>
</evidence>
<name>A0A8C5N8U6_GOUWI</name>
<accession>A0A8C5N8U6</accession>
<evidence type="ECO:0000256" key="7">
    <source>
        <dbReference type="ARBA" id="ARBA00037665"/>
    </source>
</evidence>
<evidence type="ECO:0000256" key="3">
    <source>
        <dbReference type="ARBA" id="ARBA00022475"/>
    </source>
</evidence>
<proteinExistence type="inferred from homology"/>
<reference evidence="11" key="3">
    <citation type="submission" date="2025-09" db="UniProtKB">
        <authorList>
            <consortium name="Ensembl"/>
        </authorList>
    </citation>
    <scope>IDENTIFICATION</scope>
</reference>
<dbReference type="GO" id="GO:0005546">
    <property type="term" value="F:phosphatidylinositol-4,5-bisphosphate binding"/>
    <property type="evidence" value="ECO:0007669"/>
    <property type="project" value="TreeGrafter"/>
</dbReference>
<organism evidence="11 12">
    <name type="scientific">Gouania willdenowi</name>
    <name type="common">Blunt-snouted clingfish</name>
    <name type="synonym">Lepadogaster willdenowi</name>
    <dbReference type="NCBI Taxonomy" id="441366"/>
    <lineage>
        <taxon>Eukaryota</taxon>
        <taxon>Metazoa</taxon>
        <taxon>Chordata</taxon>
        <taxon>Craniata</taxon>
        <taxon>Vertebrata</taxon>
        <taxon>Euteleostomi</taxon>
        <taxon>Actinopterygii</taxon>
        <taxon>Neopterygii</taxon>
        <taxon>Teleostei</taxon>
        <taxon>Neoteleostei</taxon>
        <taxon>Acanthomorphata</taxon>
        <taxon>Ovalentaria</taxon>
        <taxon>Blenniimorphae</taxon>
        <taxon>Blenniiformes</taxon>
        <taxon>Gobiesocoidei</taxon>
        <taxon>Gobiesocidae</taxon>
        <taxon>Gobiesocinae</taxon>
        <taxon>Gouania</taxon>
    </lineage>
</organism>
<dbReference type="AlphaFoldDB" id="A0A8C5N8U6"/>
<keyword evidence="6" id="KW-0472">Membrane</keyword>
<evidence type="ECO:0000256" key="4">
    <source>
        <dbReference type="ARBA" id="ARBA00022687"/>
    </source>
</evidence>
<evidence type="ECO:0000256" key="2">
    <source>
        <dbReference type="ARBA" id="ARBA00007750"/>
    </source>
</evidence>
<keyword evidence="4" id="KW-0879">Wnt signaling pathway</keyword>
<dbReference type="GO" id="GO:0016055">
    <property type="term" value="P:Wnt signaling pathway"/>
    <property type="evidence" value="ECO:0007669"/>
    <property type="project" value="UniProtKB-KW"/>
</dbReference>
<keyword evidence="5" id="KW-0446">Lipid-binding</keyword>
<evidence type="ECO:0000256" key="5">
    <source>
        <dbReference type="ARBA" id="ARBA00023121"/>
    </source>
</evidence>
<sequence>MEVQSECVEPPVVSQCDPQPTGRINKAAFKLFGKRRTGSGNGHTSLASVELVRSKTHDGLIGSNNDADAQRQEGLAALESGPVRSLSKSLSFFSFLRRGSFRSNEHRGAGLVRRGGGLKGFFSSMRWRRKEKTNEGDGELESKKEESETSDSDKVKDITLTLQPPLHHQEEYENAESSTCEPDSVFSYTPTDSPLRPTYSKSQSFHFQSHTLPCNTSSGLLAARATPHQSHRMVDRICSLLFNDVTSLKSFDSLQAAVYKRGHVYRNIRGMTGITSRGSPSKTPNAPTRIQPMFSVTPNSTPVSQLPRNRHLNHHSNIQLGVEWVGLHGWREEMASPEGVDDADMQGLWHMLPSTGDDSPALPRSQQPSMTALVPLIPIVSRSTKPPLPHAPTPDDSRLQQNKKTPFSIHRIQNEPQFPNESTVSSSSSSFRSLKGSTSLPRESKIPISACKNPPPHSASQSALSSVLKPESPPPKSQAPPPTRTRIPISKVPVRRTGNQPTKGTAHKK</sequence>
<reference evidence="11" key="2">
    <citation type="submission" date="2025-08" db="UniProtKB">
        <authorList>
            <consortium name="Ensembl"/>
        </authorList>
    </citation>
    <scope>IDENTIFICATION</scope>
</reference>
<comment type="function">
    <text evidence="7">Negative regulator of the canonical Wnt signaling pathway involved in neuroectodermal patterning. Acts by specifically binding phosphatidylinositol 4,5-bisphosphate (PtdIns(4,5)P2), translocating to the cell membrane and interacting with key regulators of the canonical Wnt signaling pathway, such as components of the beta-catenin destruction complex.</text>
</comment>
<evidence type="ECO:0000256" key="1">
    <source>
        <dbReference type="ARBA" id="ARBA00004202"/>
    </source>
</evidence>
<feature type="compositionally biased region" description="Low complexity" evidence="10">
    <location>
        <begin position="422"/>
        <end position="439"/>
    </location>
</feature>
<keyword evidence="3" id="KW-1003">Cell membrane</keyword>
<dbReference type="Pfam" id="PF09422">
    <property type="entry name" value="AMER"/>
    <property type="match status" value="2"/>
</dbReference>
<comment type="similarity">
    <text evidence="2">Belongs to the Amer family.</text>
</comment>
<dbReference type="Ensembl" id="ENSGWIT00000040819.1">
    <property type="protein sequence ID" value="ENSGWIP00000037477.1"/>
    <property type="gene ID" value="ENSGWIG00000019277.1"/>
</dbReference>
<feature type="compositionally biased region" description="Basic and acidic residues" evidence="10">
    <location>
        <begin position="132"/>
        <end position="157"/>
    </location>
</feature>
<dbReference type="Proteomes" id="UP000694680">
    <property type="component" value="Chromosome 20"/>
</dbReference>
<dbReference type="PANTHER" id="PTHR22237:SF1">
    <property type="entry name" value="APC MEMBRANE RECRUITMENT PROTEIN 2"/>
    <property type="match status" value="1"/>
</dbReference>
<dbReference type="InterPro" id="IPR019003">
    <property type="entry name" value="AMER"/>
</dbReference>
<comment type="subcellular location">
    <subcellularLocation>
        <location evidence="1">Cell membrane</location>
        <topology evidence="1">Peripheral membrane protein</topology>
    </subcellularLocation>
</comment>
<feature type="region of interest" description="Disordered" evidence="10">
    <location>
        <begin position="271"/>
        <end position="294"/>
    </location>
</feature>
<feature type="compositionally biased region" description="Pro residues" evidence="10">
    <location>
        <begin position="471"/>
        <end position="483"/>
    </location>
</feature>
<dbReference type="GO" id="GO:0005886">
    <property type="term" value="C:plasma membrane"/>
    <property type="evidence" value="ECO:0007669"/>
    <property type="project" value="UniProtKB-SubCell"/>
</dbReference>
<feature type="region of interest" description="Disordered" evidence="10">
    <location>
        <begin position="129"/>
        <end position="157"/>
    </location>
</feature>
<dbReference type="PANTHER" id="PTHR22237">
    <property type="entry name" value="APC MEMBRANE RECRUITMENT PROTEIN 2-RELATED"/>
    <property type="match status" value="1"/>
</dbReference>
<evidence type="ECO:0000313" key="11">
    <source>
        <dbReference type="Ensembl" id="ENSGWIP00000037477.1"/>
    </source>
</evidence>
<dbReference type="GO" id="GO:0008013">
    <property type="term" value="F:beta-catenin binding"/>
    <property type="evidence" value="ECO:0007669"/>
    <property type="project" value="TreeGrafter"/>
</dbReference>
<evidence type="ECO:0000256" key="9">
    <source>
        <dbReference type="ARBA" id="ARBA00042108"/>
    </source>
</evidence>
<evidence type="ECO:0000256" key="10">
    <source>
        <dbReference type="SAM" id="MobiDB-lite"/>
    </source>
</evidence>
<feature type="region of interest" description="Disordered" evidence="10">
    <location>
        <begin position="381"/>
        <end position="509"/>
    </location>
</feature>
<evidence type="ECO:0000256" key="6">
    <source>
        <dbReference type="ARBA" id="ARBA00023136"/>
    </source>
</evidence>
<evidence type="ECO:0000256" key="8">
    <source>
        <dbReference type="ARBA" id="ARBA00039511"/>
    </source>
</evidence>
<protein>
    <recommendedName>
        <fullName evidence="8">APC membrane recruitment protein 2</fullName>
    </recommendedName>
    <alternativeName>
        <fullName evidence="9">Protein FAM123A</fullName>
    </alternativeName>
</protein>
<feature type="compositionally biased region" description="Polar residues" evidence="10">
    <location>
        <begin position="273"/>
        <end position="294"/>
    </location>
</feature>
<dbReference type="GO" id="GO:0060828">
    <property type="term" value="P:regulation of canonical Wnt signaling pathway"/>
    <property type="evidence" value="ECO:0007669"/>
    <property type="project" value="TreeGrafter"/>
</dbReference>
<keyword evidence="12" id="KW-1185">Reference proteome</keyword>
<reference evidence="11" key="1">
    <citation type="submission" date="2020-06" db="EMBL/GenBank/DDBJ databases">
        <authorList>
            <consortium name="Wellcome Sanger Institute Data Sharing"/>
        </authorList>
    </citation>
    <scope>NUCLEOTIDE SEQUENCE [LARGE SCALE GENOMIC DNA]</scope>
</reference>